<dbReference type="Pfam" id="PF20245">
    <property type="entry name" value="DUF6600"/>
    <property type="match status" value="1"/>
</dbReference>
<feature type="chain" id="PRO_5009603836" description="Secreted protein" evidence="2">
    <location>
        <begin position="30"/>
        <end position="378"/>
    </location>
</feature>
<dbReference type="STRING" id="1642646.ING2E5A_1070"/>
<evidence type="ECO:0008006" key="5">
    <source>
        <dbReference type="Google" id="ProtNLM"/>
    </source>
</evidence>
<dbReference type="KEGG" id="pmuc:ING2E5A_1070"/>
<dbReference type="RefSeq" id="WP_071136478.1">
    <property type="nucleotide sequence ID" value="NZ_LT608328.1"/>
</dbReference>
<keyword evidence="2" id="KW-0732">Signal</keyword>
<evidence type="ECO:0000256" key="2">
    <source>
        <dbReference type="SAM" id="SignalP"/>
    </source>
</evidence>
<reference evidence="3 4" key="1">
    <citation type="submission" date="2016-08" db="EMBL/GenBank/DDBJ databases">
        <authorList>
            <person name="Seilhamer J.J."/>
        </authorList>
    </citation>
    <scope>NUCLEOTIDE SEQUENCE [LARGE SCALE GENOMIC DNA]</scope>
    <source>
        <strain evidence="3">ING2-E5A</strain>
    </source>
</reference>
<evidence type="ECO:0000256" key="1">
    <source>
        <dbReference type="SAM" id="MobiDB-lite"/>
    </source>
</evidence>
<dbReference type="EMBL" id="LT608328">
    <property type="protein sequence ID" value="SCM56846.1"/>
    <property type="molecule type" value="Genomic_DNA"/>
</dbReference>
<evidence type="ECO:0000313" key="3">
    <source>
        <dbReference type="EMBL" id="SCM56846.1"/>
    </source>
</evidence>
<gene>
    <name evidence="3" type="ORF">ING2E5A_1070</name>
</gene>
<dbReference type="AlphaFoldDB" id="A0A1G4G5X7"/>
<keyword evidence="4" id="KW-1185">Reference proteome</keyword>
<feature type="signal peptide" evidence="2">
    <location>
        <begin position="1"/>
        <end position="29"/>
    </location>
</feature>
<dbReference type="InterPro" id="IPR046535">
    <property type="entry name" value="DUF6600"/>
</dbReference>
<sequence length="378" mass="42708">MKKLINSLLAAVATILLTSCMTLHGGAYAQSPYDGNEYYYSDNNYYNQGGVSIQLFYDALRPHGRWIRDSRYGDIWIPRVGRNFHPYATNGYWVMTDYGNTWVSDFSWGWAPFHYGRWFYDDYYGWAWIPGYEWAPAWVVWRNGGGYYGWAPMGPRMGINIQINLPINYWVFLPDRYMYNRNMHRYYPKRNQYQVIYNRTTIINNTYIYNNNRYYSGPTVNEYRTTTGRSVDVRKLEVNERSGRTTVSDRSVNAYAPVNSNPRSSGVSRSANTTNQTTRGSSSTTRSSSATSGNANSSTRSTTRESNSTPAPAANKTTTRSTNRSSDANATRSSSSSSTTRATTTRSSNQGSSSSRSSSSSSSRSSESRSSRSSSGGR</sequence>
<proteinExistence type="predicted"/>
<accession>A0A1G4G5X7</accession>
<feature type="compositionally biased region" description="Polar residues" evidence="1">
    <location>
        <begin position="258"/>
        <end position="271"/>
    </location>
</feature>
<dbReference type="Proteomes" id="UP000178485">
    <property type="component" value="Chromosome i"/>
</dbReference>
<name>A0A1G4G5X7_9BACT</name>
<feature type="region of interest" description="Disordered" evidence="1">
    <location>
        <begin position="239"/>
        <end position="378"/>
    </location>
</feature>
<protein>
    <recommendedName>
        <fullName evidence="5">Secreted protein</fullName>
    </recommendedName>
</protein>
<organism evidence="3 4">
    <name type="scientific">Petrimonas mucosa</name>
    <dbReference type="NCBI Taxonomy" id="1642646"/>
    <lineage>
        <taxon>Bacteria</taxon>
        <taxon>Pseudomonadati</taxon>
        <taxon>Bacteroidota</taxon>
        <taxon>Bacteroidia</taxon>
        <taxon>Bacteroidales</taxon>
        <taxon>Dysgonomonadaceae</taxon>
        <taxon>Petrimonas</taxon>
    </lineage>
</organism>
<dbReference type="PROSITE" id="PS51257">
    <property type="entry name" value="PROKAR_LIPOPROTEIN"/>
    <property type="match status" value="1"/>
</dbReference>
<feature type="compositionally biased region" description="Low complexity" evidence="1">
    <location>
        <begin position="272"/>
        <end position="365"/>
    </location>
</feature>
<evidence type="ECO:0000313" key="4">
    <source>
        <dbReference type="Proteomes" id="UP000178485"/>
    </source>
</evidence>